<reference evidence="2" key="2">
    <citation type="submission" date="2023-06" db="EMBL/GenBank/DDBJ databases">
        <authorList>
            <consortium name="Lawrence Berkeley National Laboratory"/>
            <person name="Haridas S."/>
            <person name="Hensen N."/>
            <person name="Bonometti L."/>
            <person name="Westerberg I."/>
            <person name="Brannstrom I.O."/>
            <person name="Guillou S."/>
            <person name="Cros-Aarteil S."/>
            <person name="Calhoun S."/>
            <person name="Kuo A."/>
            <person name="Mondo S."/>
            <person name="Pangilinan J."/>
            <person name="Riley R."/>
            <person name="Labutti K."/>
            <person name="Andreopoulos B."/>
            <person name="Lipzen A."/>
            <person name="Chen C."/>
            <person name="Yanf M."/>
            <person name="Daum C."/>
            <person name="Ng V."/>
            <person name="Clum A."/>
            <person name="Steindorff A."/>
            <person name="Ohm R."/>
            <person name="Martin F."/>
            <person name="Silar P."/>
            <person name="Natvig D."/>
            <person name="Lalanne C."/>
            <person name="Gautier V."/>
            <person name="Ament-Velasquez S.L."/>
            <person name="Kruys A."/>
            <person name="Hutchinson M.I."/>
            <person name="Powell A.J."/>
            <person name="Barry K."/>
            <person name="Miller A.N."/>
            <person name="Grigoriev I.V."/>
            <person name="Debuchy R."/>
            <person name="Gladieux P."/>
            <person name="Thoren M.H."/>
            <person name="Johannesson H."/>
        </authorList>
    </citation>
    <scope>NUCLEOTIDE SEQUENCE</scope>
    <source>
        <strain evidence="2">CBS 118394</strain>
    </source>
</reference>
<protein>
    <submittedName>
        <fullName evidence="2">Uncharacterized protein</fullName>
    </submittedName>
</protein>
<keyword evidence="3" id="KW-1185">Reference proteome</keyword>
<name>A0AAE0I5S9_9PEZI</name>
<dbReference type="AlphaFoldDB" id="A0AAE0I5S9"/>
<dbReference type="EMBL" id="JAUEDM010000004">
    <property type="protein sequence ID" value="KAK3319088.1"/>
    <property type="molecule type" value="Genomic_DNA"/>
</dbReference>
<evidence type="ECO:0000313" key="2">
    <source>
        <dbReference type="EMBL" id="KAK3319088.1"/>
    </source>
</evidence>
<evidence type="ECO:0000313" key="3">
    <source>
        <dbReference type="Proteomes" id="UP001283341"/>
    </source>
</evidence>
<keyword evidence="1" id="KW-0732">Signal</keyword>
<accession>A0AAE0I5S9</accession>
<feature type="signal peptide" evidence="1">
    <location>
        <begin position="1"/>
        <end position="21"/>
    </location>
</feature>
<feature type="chain" id="PRO_5041995806" evidence="1">
    <location>
        <begin position="22"/>
        <end position="74"/>
    </location>
</feature>
<dbReference type="Proteomes" id="UP001283341">
    <property type="component" value="Unassembled WGS sequence"/>
</dbReference>
<reference evidence="2" key="1">
    <citation type="journal article" date="2023" name="Mol. Phylogenet. Evol.">
        <title>Genome-scale phylogeny and comparative genomics of the fungal order Sordariales.</title>
        <authorList>
            <person name="Hensen N."/>
            <person name="Bonometti L."/>
            <person name="Westerberg I."/>
            <person name="Brannstrom I.O."/>
            <person name="Guillou S."/>
            <person name="Cros-Aarteil S."/>
            <person name="Calhoun S."/>
            <person name="Haridas S."/>
            <person name="Kuo A."/>
            <person name="Mondo S."/>
            <person name="Pangilinan J."/>
            <person name="Riley R."/>
            <person name="LaButti K."/>
            <person name="Andreopoulos B."/>
            <person name="Lipzen A."/>
            <person name="Chen C."/>
            <person name="Yan M."/>
            <person name="Daum C."/>
            <person name="Ng V."/>
            <person name="Clum A."/>
            <person name="Steindorff A."/>
            <person name="Ohm R.A."/>
            <person name="Martin F."/>
            <person name="Silar P."/>
            <person name="Natvig D.O."/>
            <person name="Lalanne C."/>
            <person name="Gautier V."/>
            <person name="Ament-Velasquez S.L."/>
            <person name="Kruys A."/>
            <person name="Hutchinson M.I."/>
            <person name="Powell A.J."/>
            <person name="Barry K."/>
            <person name="Miller A.N."/>
            <person name="Grigoriev I.V."/>
            <person name="Debuchy R."/>
            <person name="Gladieux P."/>
            <person name="Hiltunen Thoren M."/>
            <person name="Johannesson H."/>
        </authorList>
    </citation>
    <scope>NUCLEOTIDE SEQUENCE</scope>
    <source>
        <strain evidence="2">CBS 118394</strain>
    </source>
</reference>
<sequence length="74" mass="8756">MQPSTVFSLLWMLWSSITRKARKPSNLTPSSLIGSKKAVRLFDKYYAKTEDTRYYAAAILFHPSRKTEYLMYNW</sequence>
<organism evidence="2 3">
    <name type="scientific">Apodospora peruviana</name>
    <dbReference type="NCBI Taxonomy" id="516989"/>
    <lineage>
        <taxon>Eukaryota</taxon>
        <taxon>Fungi</taxon>
        <taxon>Dikarya</taxon>
        <taxon>Ascomycota</taxon>
        <taxon>Pezizomycotina</taxon>
        <taxon>Sordariomycetes</taxon>
        <taxon>Sordariomycetidae</taxon>
        <taxon>Sordariales</taxon>
        <taxon>Lasiosphaeriaceae</taxon>
        <taxon>Apodospora</taxon>
    </lineage>
</organism>
<gene>
    <name evidence="2" type="ORF">B0H66DRAFT_256732</name>
</gene>
<evidence type="ECO:0000256" key="1">
    <source>
        <dbReference type="SAM" id="SignalP"/>
    </source>
</evidence>
<proteinExistence type="predicted"/>
<comment type="caution">
    <text evidence="2">The sequence shown here is derived from an EMBL/GenBank/DDBJ whole genome shotgun (WGS) entry which is preliminary data.</text>
</comment>